<evidence type="ECO:0000313" key="11">
    <source>
        <dbReference type="Proteomes" id="UP000789390"/>
    </source>
</evidence>
<keyword evidence="6" id="KW-0862">Zinc</keyword>
<dbReference type="Proteomes" id="UP000789390">
    <property type="component" value="Unassembled WGS sequence"/>
</dbReference>
<evidence type="ECO:0000256" key="1">
    <source>
        <dbReference type="ARBA" id="ARBA00004496"/>
    </source>
</evidence>
<dbReference type="EMBL" id="CAKKLH010000021">
    <property type="protein sequence ID" value="CAH0099531.1"/>
    <property type="molecule type" value="Genomic_DNA"/>
</dbReference>
<dbReference type="SMART" id="SM00438">
    <property type="entry name" value="ZnF_NFX"/>
    <property type="match status" value="6"/>
</dbReference>
<keyword evidence="2" id="KW-0963">Cytoplasm</keyword>
<keyword evidence="4" id="KW-0677">Repeat</keyword>
<dbReference type="CDD" id="cd18808">
    <property type="entry name" value="SF1_C_Upf1"/>
    <property type="match status" value="1"/>
</dbReference>
<keyword evidence="3" id="KW-0479">Metal-binding</keyword>
<evidence type="ECO:0000259" key="9">
    <source>
        <dbReference type="PROSITE" id="PS51981"/>
    </source>
</evidence>
<dbReference type="InterPro" id="IPR041679">
    <property type="entry name" value="DNA2/NAM7-like_C"/>
</dbReference>
<keyword evidence="11" id="KW-1185">Reference proteome</keyword>
<comment type="subcellular location">
    <subcellularLocation>
        <location evidence="1">Cytoplasm</location>
    </subcellularLocation>
</comment>
<sequence length="2250" mass="255173">MENNSTARGRGSTGTYRAGSGRLGATSQNYTTSNQGAWRDRPSSSSTSQSFRGYQNHSSSQQRRQSSHQRLDFQYLVKLAGDNVEPSEVIRCLGDPENDLGKQLEENLVNVEYLELIIVALGLFCKKNGTSQFSESFVAVVKILAAQNIFPHITTMIINIPISRAANLPAKEDRLKRLITAVFHLATEILVMMPALACQCLGQHFFTDIISLKAMPTIKNLITADAFDIFEDGIQQLQTAWIQHIPVEIKKENHRSRMDEYRHDLVLQDPPNNFRTLNVMPTWEDVCVDVEPFIRPNIVKGVYPDVTTYLDIQFRLLREDFFYPLRLGLLAYKNQTDGKHSRMQNSDNIRLYYGVQILEYEMHGDTYTIQFSNSHLKKINWENSKRFLFGSLLCLSSDHFASLHLFTVADNNPTHLLDGKIKVKFEGGTLSADLKKKIFIMAESTVFFESYRTILTTLQRISPTNFPLEDYILGRKSTPEMPDYLLKREKPIYDLTYKTSLNLASNDEEDIEFEERALEEITTFLGTFGEAGKTRLRIQQVEILEPNGRPDANDLGLDPSQCAALYAALTQKISVIQGPPGTGKTYLGLRIVQTLLKNKRFWVDPKARSSPILVICYTNHALDQFLEGIAKFTKQIVRIGSQSKCAALEPFSLMAWKKRSGRSDVQQETRSWIYDIQDKLREYEGEQKTIRGVMPIIDSRVLIHEDSLLQMKIIPQSVHSNFGTLLNSFKCPTHWTALGFWLGLYWNDGLEQLVNSMTRNDAMKIHQPVKGNRDLSATDKLVEKTADDEWDKEHIDEIQASRKVEEDNDYLEGFSTKQNFTRSLEFRDEVEINDQFLLEFSYKSSESETSINKFKEVLDTVEGEDADWIRFQILELQNQVKYFRQLLQSVPTLNERQLTELYKYDLMQIPLPQRWMMYNSWKVKALEVLEKEAAQLEKLYFENANRLKDARNLESAEICQKADIVGLTTTGAARQRALLNHLKPKIVVVEEAAEVLESHVVCALSTSCQQLILIGDHQQLRPPVTVHRLAKDFFLDVSLFERLIKNGMEPCVLGVQHRMRPEIARLIVPSIYPTFENHASVLEYPGVRGMASNIFFLTHTEEEIGDHEGKSHLNPYEAELSLALARHLIMQGYSPKQITILTTYSGQLLHFFKIRRNHSAAQSVRISVVDNFQGEENDIIILSLVRSNVDENIGFLRIENRICVALSRAKHGFYMIGNMQNLQGKSKLWKGISRILECDGQLGPDIGLRCDIHDVEIKARKVADFPPEGGCMNKCSSKMSCGHICPKICHLSDRDHVLFKCQESCTRFCPVGHPCPKKCFKRLQPLYGKNPATEFCQTSVWKILPDCGHGMDLFCGASVSEAVCPEMCGMTLDCGHTGHTCPLPCHKKSSHEKIQCPQPCQRTCPEQHPCEKKCFEDCGKCFTPMKKLLPCGHEGEVNCSQNLADVDCTLKVIKVLTNCEHSVEIECGKSTEGYKCKKPCEKLLCEEGHSCKKKCFEPCGLCSVRMKREFKCGHTTTMECFVDPSNVKCRVPKECILPLCGHQATIPCGQDPTEGKCSLPCDVRLDCGHTCTLKCHVQKDPDHENYQCKKECGRMKQGCKKEHRCGKKCFEECVLCNEKWKRTLPCGHDIFTVCHRNDNDIFCSKSMMKTIPECEHQVELACSTEPVRALCKEMCVSILPCGHLCKKKCCEPCDQAECEEPLTTSKVNICGHHVTLSCKNFHEVNGIPTENQIQSHLDTCLEPCKSTLDCQHLCKGTCGECFNGRVHRACAEKCGRSLVCGHICNVNCGLSCPPCSQKCEYSCPHSKCRHKCCEPCSPCKELCQWSCEHKTCTKKCGEPCNRARCDEPCKKMLPCTHKWAGLCGEICPPLCRVCDKDKLTEFTLLGNEEDKDAKFIFLPDCGHCIEVAGMDQWMDMDGGGQIQPKCCPRCKTPVKICLRYGDIIRNAFGDIANAKKKILHLKGNPLVFFENTTEQLSRCRHLVMKCEAHKNSLVETIDKNLGVIDQQLKPKKNGKGNNVNPSLGSETRFQIEVKLDVFERILELIEKTFSVWEITFRRIASYPSAEKMKPEVLNEFFGFLQKLLRSLTERVRISTNEYRAVIRELDRLDYVRAYFVLQSVPTFPAVGSPSVENELIQSQLMKNIRVLDDGQKVEIKAAMKTLGVKLRTGIGISDKERREIVQAMGMGQGHWFKCPNGHIYAIGDCGGAMVESRCNECHASIGGTRHQILSDNRHAGEMDNSTRPAWPQRN</sequence>
<keyword evidence="7" id="KW-0391">Immunity</keyword>
<dbReference type="PANTHER" id="PTHR10887:SF341">
    <property type="entry name" value="NFX1-TYPE ZINC FINGER-CONTAINING PROTEIN 1"/>
    <property type="match status" value="1"/>
</dbReference>
<comment type="caution">
    <text evidence="10">The sequence shown here is derived from an EMBL/GenBank/DDBJ whole genome shotgun (WGS) entry which is preliminary data.</text>
</comment>
<name>A0A8J2RNB0_9CRUS</name>
<proteinExistence type="predicted"/>
<dbReference type="InterPro" id="IPR057373">
    <property type="entry name" value="ZNFX1"/>
</dbReference>
<dbReference type="GO" id="GO:0031048">
    <property type="term" value="P:regulatory ncRNA-mediated heterochromatin formation"/>
    <property type="evidence" value="ECO:0007669"/>
    <property type="project" value="TreeGrafter"/>
</dbReference>
<dbReference type="GO" id="GO:0005737">
    <property type="term" value="C:cytoplasm"/>
    <property type="evidence" value="ECO:0007669"/>
    <property type="project" value="UniProtKB-SubCell"/>
</dbReference>
<dbReference type="GO" id="GO:0031380">
    <property type="term" value="C:nuclear RNA-directed RNA polymerase complex"/>
    <property type="evidence" value="ECO:0007669"/>
    <property type="project" value="TreeGrafter"/>
</dbReference>
<evidence type="ECO:0000256" key="6">
    <source>
        <dbReference type="ARBA" id="ARBA00022833"/>
    </source>
</evidence>
<dbReference type="Pfam" id="PF25396">
    <property type="entry name" value="ZNFX1"/>
    <property type="match status" value="1"/>
</dbReference>
<keyword evidence="5" id="KW-0863">Zinc-finger</keyword>
<evidence type="ECO:0000256" key="8">
    <source>
        <dbReference type="SAM" id="MobiDB-lite"/>
    </source>
</evidence>
<dbReference type="InterPro" id="IPR045055">
    <property type="entry name" value="DNA2/NAM7-like"/>
</dbReference>
<dbReference type="InterPro" id="IPR041677">
    <property type="entry name" value="DNA2/NAM7_AAA_11"/>
</dbReference>
<evidence type="ECO:0000256" key="5">
    <source>
        <dbReference type="ARBA" id="ARBA00022771"/>
    </source>
</evidence>
<feature type="compositionally biased region" description="Low complexity" evidence="8">
    <location>
        <begin position="43"/>
        <end position="64"/>
    </location>
</feature>
<feature type="domain" description="RZ-type" evidence="9">
    <location>
        <begin position="2172"/>
        <end position="2244"/>
    </location>
</feature>
<evidence type="ECO:0000313" key="10">
    <source>
        <dbReference type="EMBL" id="CAH0099531.1"/>
    </source>
</evidence>
<dbReference type="Pfam" id="PF20173">
    <property type="entry name" value="ZnF_RZ-type"/>
    <property type="match status" value="1"/>
</dbReference>
<dbReference type="GO" id="GO:0002376">
    <property type="term" value="P:immune system process"/>
    <property type="evidence" value="ECO:0007669"/>
    <property type="project" value="UniProtKB-KW"/>
</dbReference>
<evidence type="ECO:0000256" key="2">
    <source>
        <dbReference type="ARBA" id="ARBA00022490"/>
    </source>
</evidence>
<feature type="region of interest" description="Disordered" evidence="8">
    <location>
        <begin position="1"/>
        <end position="68"/>
    </location>
</feature>
<feature type="region of interest" description="Disordered" evidence="8">
    <location>
        <begin position="2230"/>
        <end position="2250"/>
    </location>
</feature>
<dbReference type="OrthoDB" id="2423195at2759"/>
<dbReference type="PANTHER" id="PTHR10887">
    <property type="entry name" value="DNA2/NAM7 HELICASE FAMILY"/>
    <property type="match status" value="1"/>
</dbReference>
<dbReference type="InterPro" id="IPR046439">
    <property type="entry name" value="ZF_RZ_dom"/>
</dbReference>
<dbReference type="PROSITE" id="PS51981">
    <property type="entry name" value="ZF_RZ"/>
    <property type="match status" value="1"/>
</dbReference>
<reference evidence="10" key="1">
    <citation type="submission" date="2021-11" db="EMBL/GenBank/DDBJ databases">
        <authorList>
            <person name="Schell T."/>
        </authorList>
    </citation>
    <scope>NUCLEOTIDE SEQUENCE</scope>
    <source>
        <strain evidence="10">M5</strain>
    </source>
</reference>
<feature type="compositionally biased region" description="Polar residues" evidence="8">
    <location>
        <begin position="25"/>
        <end position="36"/>
    </location>
</feature>
<gene>
    <name evidence="10" type="ORF">DGAL_LOCUS1671</name>
</gene>
<dbReference type="InterPro" id="IPR027417">
    <property type="entry name" value="P-loop_NTPase"/>
</dbReference>
<dbReference type="SUPFAM" id="SSF52540">
    <property type="entry name" value="P-loop containing nucleoside triphosphate hydrolases"/>
    <property type="match status" value="1"/>
</dbReference>
<protein>
    <recommendedName>
        <fullName evidence="9">RZ-type domain-containing protein</fullName>
    </recommendedName>
</protein>
<accession>A0A8J2RNB0</accession>
<organism evidence="10 11">
    <name type="scientific">Daphnia galeata</name>
    <dbReference type="NCBI Taxonomy" id="27404"/>
    <lineage>
        <taxon>Eukaryota</taxon>
        <taxon>Metazoa</taxon>
        <taxon>Ecdysozoa</taxon>
        <taxon>Arthropoda</taxon>
        <taxon>Crustacea</taxon>
        <taxon>Branchiopoda</taxon>
        <taxon>Diplostraca</taxon>
        <taxon>Cladocera</taxon>
        <taxon>Anomopoda</taxon>
        <taxon>Daphniidae</taxon>
        <taxon>Daphnia</taxon>
    </lineage>
</organism>
<dbReference type="InterPro" id="IPR000967">
    <property type="entry name" value="Znf_NFX1"/>
</dbReference>
<dbReference type="Gene3D" id="3.40.50.300">
    <property type="entry name" value="P-loop containing nucleotide triphosphate hydrolases"/>
    <property type="match status" value="3"/>
</dbReference>
<feature type="compositionally biased region" description="Polar residues" evidence="8">
    <location>
        <begin position="2239"/>
        <end position="2250"/>
    </location>
</feature>
<dbReference type="Pfam" id="PF13087">
    <property type="entry name" value="AAA_12"/>
    <property type="match status" value="1"/>
</dbReference>
<dbReference type="GO" id="GO:0008270">
    <property type="term" value="F:zinc ion binding"/>
    <property type="evidence" value="ECO:0007669"/>
    <property type="project" value="UniProtKB-KW"/>
</dbReference>
<dbReference type="FunFam" id="3.40.50.300:FF:000742">
    <property type="entry name" value="NFX1-type zinc finger-containing protein 1"/>
    <property type="match status" value="1"/>
</dbReference>
<dbReference type="InterPro" id="IPR047187">
    <property type="entry name" value="SF1_C_Upf1"/>
</dbReference>
<dbReference type="Pfam" id="PF13086">
    <property type="entry name" value="AAA_11"/>
    <property type="match status" value="1"/>
</dbReference>
<dbReference type="GO" id="GO:0004386">
    <property type="term" value="F:helicase activity"/>
    <property type="evidence" value="ECO:0007669"/>
    <property type="project" value="InterPro"/>
</dbReference>
<dbReference type="CDD" id="cd06008">
    <property type="entry name" value="NF-X1-zinc-finger"/>
    <property type="match status" value="2"/>
</dbReference>
<evidence type="ECO:0000256" key="4">
    <source>
        <dbReference type="ARBA" id="ARBA00022737"/>
    </source>
</evidence>
<evidence type="ECO:0000256" key="7">
    <source>
        <dbReference type="ARBA" id="ARBA00022859"/>
    </source>
</evidence>
<evidence type="ECO:0000256" key="3">
    <source>
        <dbReference type="ARBA" id="ARBA00022723"/>
    </source>
</evidence>